<dbReference type="Proteomes" id="UP001183619">
    <property type="component" value="Unassembled WGS sequence"/>
</dbReference>
<sequence>MIYMRAQGIFFFILGIVLLVVSYFLLGAHDVSAILGALALAGGGASIVASMVYLFGKKDRLQ</sequence>
<keyword evidence="3" id="KW-1185">Reference proteome</keyword>
<keyword evidence="1" id="KW-0812">Transmembrane</keyword>
<feature type="transmembrane region" description="Helical" evidence="1">
    <location>
        <begin position="32"/>
        <end position="56"/>
    </location>
</feature>
<protein>
    <submittedName>
        <fullName evidence="2">Phage tail protein</fullName>
    </submittedName>
</protein>
<evidence type="ECO:0000313" key="2">
    <source>
        <dbReference type="EMBL" id="MDR7354832.1"/>
    </source>
</evidence>
<keyword evidence="1" id="KW-1133">Transmembrane helix</keyword>
<dbReference type="RefSeq" id="WP_374724717.1">
    <property type="nucleotide sequence ID" value="NZ_CP047209.1"/>
</dbReference>
<dbReference type="EMBL" id="JAVDYF010000001">
    <property type="protein sequence ID" value="MDR7354832.1"/>
    <property type="molecule type" value="Genomic_DNA"/>
</dbReference>
<accession>A0ABU2B887</accession>
<name>A0ABU2B887_9CORY</name>
<evidence type="ECO:0000313" key="3">
    <source>
        <dbReference type="Proteomes" id="UP001183619"/>
    </source>
</evidence>
<keyword evidence="1" id="KW-0472">Membrane</keyword>
<reference evidence="2 3" key="1">
    <citation type="submission" date="2023-07" db="EMBL/GenBank/DDBJ databases">
        <title>Sequencing the genomes of 1000 actinobacteria strains.</title>
        <authorList>
            <person name="Klenk H.-P."/>
        </authorList>
    </citation>
    <scope>NUCLEOTIDE SEQUENCE [LARGE SCALE GENOMIC DNA]</scope>
    <source>
        <strain evidence="2 3">DSM 44508</strain>
    </source>
</reference>
<gene>
    <name evidence="2" type="ORF">J2S37_001370</name>
</gene>
<comment type="caution">
    <text evidence="2">The sequence shown here is derived from an EMBL/GenBank/DDBJ whole genome shotgun (WGS) entry which is preliminary data.</text>
</comment>
<organism evidence="2 3">
    <name type="scientific">Corynebacterium felinum</name>
    <dbReference type="NCBI Taxonomy" id="131318"/>
    <lineage>
        <taxon>Bacteria</taxon>
        <taxon>Bacillati</taxon>
        <taxon>Actinomycetota</taxon>
        <taxon>Actinomycetes</taxon>
        <taxon>Mycobacteriales</taxon>
        <taxon>Corynebacteriaceae</taxon>
        <taxon>Corynebacterium</taxon>
    </lineage>
</organism>
<proteinExistence type="predicted"/>
<evidence type="ECO:0000256" key="1">
    <source>
        <dbReference type="SAM" id="Phobius"/>
    </source>
</evidence>
<feature type="transmembrane region" description="Helical" evidence="1">
    <location>
        <begin position="9"/>
        <end position="26"/>
    </location>
</feature>